<dbReference type="Gene3D" id="1.20.1250.20">
    <property type="entry name" value="MFS general substrate transporter like domains"/>
    <property type="match status" value="2"/>
</dbReference>
<dbReference type="PANTHER" id="PTHR23521">
    <property type="entry name" value="TRANSPORTER MFS SUPERFAMILY"/>
    <property type="match status" value="1"/>
</dbReference>
<gene>
    <name evidence="5" type="ORF">IM787_02300</name>
</gene>
<evidence type="ECO:0000313" key="6">
    <source>
        <dbReference type="Proteomes" id="UP000806285"/>
    </source>
</evidence>
<dbReference type="EMBL" id="JADDIV010000001">
    <property type="protein sequence ID" value="MBE7366390.1"/>
    <property type="molecule type" value="Genomic_DNA"/>
</dbReference>
<reference evidence="5 6" key="1">
    <citation type="submission" date="2020-10" db="EMBL/GenBank/DDBJ databases">
        <title>Ramlibacter sp. HM2 16S ribosomal RNA gene Genome sequencing and assembly.</title>
        <authorList>
            <person name="Kang M."/>
        </authorList>
    </citation>
    <scope>NUCLEOTIDE SEQUENCE [LARGE SCALE GENOMIC DNA]</scope>
    <source>
        <strain evidence="5 6">HM2</strain>
    </source>
</reference>
<dbReference type="Proteomes" id="UP000806285">
    <property type="component" value="Unassembled WGS sequence"/>
</dbReference>
<dbReference type="PANTHER" id="PTHR23521:SF3">
    <property type="entry name" value="MFS TRANSPORTER"/>
    <property type="match status" value="1"/>
</dbReference>
<feature type="transmembrane region" description="Helical" evidence="4">
    <location>
        <begin position="55"/>
        <end position="75"/>
    </location>
</feature>
<sequence length="210" mass="20978">MGAAALWNTTEALLAEQAPVAMRGRVMGLYQTAMGAALAAGPFVPGVLRLQAQDVLWLAVLLMAGCLLLALTAPAQEPVAGARAATGTWQALRAVPWLVVIAFAGGAFEAGLGAISAAHASGQGMSLRAAASVAGVIGIGSFLLQYPAGWAADRIPLRSVFTAAAIGLLFAGVAVGFAGEAPWLLPGLAGVLGFLALLTLVAARRVAPAA</sequence>
<dbReference type="SUPFAM" id="SSF103473">
    <property type="entry name" value="MFS general substrate transporter"/>
    <property type="match status" value="1"/>
</dbReference>
<dbReference type="Pfam" id="PF07690">
    <property type="entry name" value="MFS_1"/>
    <property type="match status" value="1"/>
</dbReference>
<feature type="transmembrane region" description="Helical" evidence="4">
    <location>
        <begin position="29"/>
        <end position="48"/>
    </location>
</feature>
<evidence type="ECO:0000256" key="2">
    <source>
        <dbReference type="ARBA" id="ARBA00022989"/>
    </source>
</evidence>
<evidence type="ECO:0000256" key="1">
    <source>
        <dbReference type="ARBA" id="ARBA00022692"/>
    </source>
</evidence>
<evidence type="ECO:0000256" key="3">
    <source>
        <dbReference type="ARBA" id="ARBA00023136"/>
    </source>
</evidence>
<proteinExistence type="predicted"/>
<feature type="transmembrane region" description="Helical" evidence="4">
    <location>
        <begin position="160"/>
        <end position="178"/>
    </location>
</feature>
<accession>A0ABR9RYT3</accession>
<comment type="caution">
    <text evidence="5">The sequence shown here is derived from an EMBL/GenBank/DDBJ whole genome shotgun (WGS) entry which is preliminary data.</text>
</comment>
<keyword evidence="1 4" id="KW-0812">Transmembrane</keyword>
<name>A0ABR9RYT3_9BURK</name>
<feature type="transmembrane region" description="Helical" evidence="4">
    <location>
        <begin position="127"/>
        <end position="148"/>
    </location>
</feature>
<keyword evidence="6" id="KW-1185">Reference proteome</keyword>
<organism evidence="5 6">
    <name type="scientific">Ramlibacter pallidus</name>
    <dbReference type="NCBI Taxonomy" id="2780087"/>
    <lineage>
        <taxon>Bacteria</taxon>
        <taxon>Pseudomonadati</taxon>
        <taxon>Pseudomonadota</taxon>
        <taxon>Betaproteobacteria</taxon>
        <taxon>Burkholderiales</taxon>
        <taxon>Comamonadaceae</taxon>
        <taxon>Ramlibacter</taxon>
    </lineage>
</organism>
<keyword evidence="3 4" id="KW-0472">Membrane</keyword>
<protein>
    <submittedName>
        <fullName evidence="5">MFS transporter</fullName>
    </submittedName>
</protein>
<dbReference type="InterPro" id="IPR036259">
    <property type="entry name" value="MFS_trans_sf"/>
</dbReference>
<evidence type="ECO:0000313" key="5">
    <source>
        <dbReference type="EMBL" id="MBE7366390.1"/>
    </source>
</evidence>
<keyword evidence="2 4" id="KW-1133">Transmembrane helix</keyword>
<dbReference type="InterPro" id="IPR011701">
    <property type="entry name" value="MFS"/>
</dbReference>
<feature type="transmembrane region" description="Helical" evidence="4">
    <location>
        <begin position="183"/>
        <end position="203"/>
    </location>
</feature>
<feature type="transmembrane region" description="Helical" evidence="4">
    <location>
        <begin position="95"/>
        <end position="115"/>
    </location>
</feature>
<evidence type="ECO:0000256" key="4">
    <source>
        <dbReference type="SAM" id="Phobius"/>
    </source>
</evidence>